<sequence length="265" mass="27701">MSQPQTALISGASSGIGEALAKEFAQAGTDLVLVARTEPKLRQLADQLAGDHGVNVWVEPLDLARRSAAGSLFSRLGEQGIDIDILVNNAGVLEHGPFVGMGSANLQRMIDLNISGLTGLLERFLPAMLERGYGKVLNVASIAAFQPVPSLATYAATKAYVLSLTESLSEELRGSGVTITALCPGVTDTNMVSTAQQKSGGLKVPGFLIGNVDAVARQGYQACMKGEVICVPGTLNQAATLTSSSAPKWLTRRFSGLLGRWTSGD</sequence>
<gene>
    <name evidence="5" type="ORF">DWB85_16240</name>
</gene>
<dbReference type="PRINTS" id="PR00081">
    <property type="entry name" value="GDHRDH"/>
</dbReference>
<dbReference type="SUPFAM" id="SSF51735">
    <property type="entry name" value="NAD(P)-binding Rossmann-fold domains"/>
    <property type="match status" value="1"/>
</dbReference>
<dbReference type="InterPro" id="IPR036291">
    <property type="entry name" value="NAD(P)-bd_dom_sf"/>
</dbReference>
<feature type="domain" description="Ketoreductase" evidence="4">
    <location>
        <begin position="5"/>
        <end position="189"/>
    </location>
</feature>
<dbReference type="PANTHER" id="PTHR44196:SF2">
    <property type="entry name" value="SHORT-CHAIN DEHYDROGENASE-RELATED"/>
    <property type="match status" value="1"/>
</dbReference>
<organism evidence="5 6">
    <name type="scientific">Seongchinamella sediminis</name>
    <dbReference type="NCBI Taxonomy" id="2283635"/>
    <lineage>
        <taxon>Bacteria</taxon>
        <taxon>Pseudomonadati</taxon>
        <taxon>Pseudomonadota</taxon>
        <taxon>Gammaproteobacteria</taxon>
        <taxon>Cellvibrionales</taxon>
        <taxon>Halieaceae</taxon>
        <taxon>Seongchinamella</taxon>
    </lineage>
</organism>
<dbReference type="PANTHER" id="PTHR44196">
    <property type="entry name" value="DEHYDROGENASE/REDUCTASE SDR FAMILY MEMBER 7B"/>
    <property type="match status" value="1"/>
</dbReference>
<evidence type="ECO:0000259" key="4">
    <source>
        <dbReference type="SMART" id="SM00822"/>
    </source>
</evidence>
<comment type="similarity">
    <text evidence="1 3">Belongs to the short-chain dehydrogenases/reductases (SDR) family.</text>
</comment>
<dbReference type="InterPro" id="IPR020904">
    <property type="entry name" value="Sc_DH/Rdtase_CS"/>
</dbReference>
<protein>
    <submittedName>
        <fullName evidence="5">SDR family NAD(P)-dependent oxidoreductase</fullName>
    </submittedName>
</protein>
<evidence type="ECO:0000313" key="5">
    <source>
        <dbReference type="EMBL" id="RLQ20678.1"/>
    </source>
</evidence>
<dbReference type="PROSITE" id="PS00061">
    <property type="entry name" value="ADH_SHORT"/>
    <property type="match status" value="1"/>
</dbReference>
<dbReference type="InterPro" id="IPR057326">
    <property type="entry name" value="KR_dom"/>
</dbReference>
<dbReference type="Pfam" id="PF00106">
    <property type="entry name" value="adh_short"/>
    <property type="match status" value="1"/>
</dbReference>
<evidence type="ECO:0000256" key="2">
    <source>
        <dbReference type="ARBA" id="ARBA00023002"/>
    </source>
</evidence>
<dbReference type="CDD" id="cd05233">
    <property type="entry name" value="SDR_c"/>
    <property type="match status" value="1"/>
</dbReference>
<dbReference type="GO" id="GO:0016020">
    <property type="term" value="C:membrane"/>
    <property type="evidence" value="ECO:0007669"/>
    <property type="project" value="TreeGrafter"/>
</dbReference>
<evidence type="ECO:0000256" key="1">
    <source>
        <dbReference type="ARBA" id="ARBA00006484"/>
    </source>
</evidence>
<dbReference type="PRINTS" id="PR00080">
    <property type="entry name" value="SDRFAMILY"/>
</dbReference>
<dbReference type="GO" id="GO:0016491">
    <property type="term" value="F:oxidoreductase activity"/>
    <property type="evidence" value="ECO:0007669"/>
    <property type="project" value="UniProtKB-KW"/>
</dbReference>
<dbReference type="InterPro" id="IPR002347">
    <property type="entry name" value="SDR_fam"/>
</dbReference>
<dbReference type="Gene3D" id="3.40.50.720">
    <property type="entry name" value="NAD(P)-binding Rossmann-like Domain"/>
    <property type="match status" value="1"/>
</dbReference>
<keyword evidence="2" id="KW-0560">Oxidoreductase</keyword>
<accession>A0A3L7DT05</accession>
<dbReference type="Proteomes" id="UP000265509">
    <property type="component" value="Unassembled WGS sequence"/>
</dbReference>
<proteinExistence type="inferred from homology"/>
<dbReference type="EMBL" id="QRAN01000021">
    <property type="protein sequence ID" value="RLQ20678.1"/>
    <property type="molecule type" value="Genomic_DNA"/>
</dbReference>
<reference evidence="5 6" key="1">
    <citation type="submission" date="2018-07" db="EMBL/GenBank/DDBJ databases">
        <title>Halioglobus sp. genome submission.</title>
        <authorList>
            <person name="Ye M.-Q."/>
            <person name="Du Z.-J."/>
        </authorList>
    </citation>
    <scope>NUCLEOTIDE SEQUENCE [LARGE SCALE GENOMIC DNA]</scope>
    <source>
        <strain evidence="5 6">U0301</strain>
    </source>
</reference>
<dbReference type="SMART" id="SM00822">
    <property type="entry name" value="PKS_KR"/>
    <property type="match status" value="1"/>
</dbReference>
<evidence type="ECO:0000256" key="3">
    <source>
        <dbReference type="RuleBase" id="RU000363"/>
    </source>
</evidence>
<dbReference type="RefSeq" id="WP_117956659.1">
    <property type="nucleotide sequence ID" value="NZ_QRAN01000021.1"/>
</dbReference>
<comment type="caution">
    <text evidence="5">The sequence shown here is derived from an EMBL/GenBank/DDBJ whole genome shotgun (WGS) entry which is preliminary data.</text>
</comment>
<dbReference type="OrthoDB" id="9810734at2"/>
<dbReference type="AlphaFoldDB" id="A0A3L7DT05"/>
<evidence type="ECO:0000313" key="6">
    <source>
        <dbReference type="Proteomes" id="UP000265509"/>
    </source>
</evidence>
<dbReference type="PIRSF" id="PIRSF000126">
    <property type="entry name" value="11-beta-HSD1"/>
    <property type="match status" value="1"/>
</dbReference>
<keyword evidence="6" id="KW-1185">Reference proteome</keyword>
<name>A0A3L7DT05_9GAMM</name>